<dbReference type="PANTHER" id="PTHR27001">
    <property type="entry name" value="OS01G0253100 PROTEIN"/>
    <property type="match status" value="1"/>
</dbReference>
<dbReference type="InterPro" id="IPR000719">
    <property type="entry name" value="Prot_kinase_dom"/>
</dbReference>
<dbReference type="GO" id="GO:0005886">
    <property type="term" value="C:plasma membrane"/>
    <property type="evidence" value="ECO:0007669"/>
    <property type="project" value="TreeGrafter"/>
</dbReference>
<dbReference type="EMBL" id="JAKUCV010005176">
    <property type="protein sequence ID" value="KAJ4832214.1"/>
    <property type="molecule type" value="Genomic_DNA"/>
</dbReference>
<keyword evidence="2" id="KW-0067">ATP-binding</keyword>
<accession>A0A9Q0J8G8</accession>
<evidence type="ECO:0000313" key="4">
    <source>
        <dbReference type="EMBL" id="KAJ4832214.1"/>
    </source>
</evidence>
<comment type="caution">
    <text evidence="4">The sequence shown here is derived from an EMBL/GenBank/DDBJ whole genome shotgun (WGS) entry which is preliminary data.</text>
</comment>
<keyword evidence="5" id="KW-1185">Reference proteome</keyword>
<reference evidence="4" key="2">
    <citation type="journal article" date="2023" name="Plants (Basel)">
        <title>Annotation of the Turnera subulata (Passifloraceae) Draft Genome Reveals the S-Locus Evolved after the Divergence of Turneroideae from Passifloroideae in a Stepwise Manner.</title>
        <authorList>
            <person name="Henning P.M."/>
            <person name="Roalson E.H."/>
            <person name="Mir W."/>
            <person name="McCubbin A.G."/>
            <person name="Shore J.S."/>
        </authorList>
    </citation>
    <scope>NUCLEOTIDE SEQUENCE</scope>
    <source>
        <strain evidence="4">F60SS</strain>
    </source>
</reference>
<evidence type="ECO:0000259" key="3">
    <source>
        <dbReference type="PROSITE" id="PS50011"/>
    </source>
</evidence>
<protein>
    <recommendedName>
        <fullName evidence="3">Protein kinase domain-containing protein</fullName>
    </recommendedName>
</protein>
<dbReference type="Pfam" id="PF07714">
    <property type="entry name" value="PK_Tyr_Ser-Thr"/>
    <property type="match status" value="1"/>
</dbReference>
<evidence type="ECO:0000256" key="2">
    <source>
        <dbReference type="ARBA" id="ARBA00022840"/>
    </source>
</evidence>
<dbReference type="InterPro" id="IPR001245">
    <property type="entry name" value="Ser-Thr/Tyr_kinase_cat_dom"/>
</dbReference>
<organism evidence="4 5">
    <name type="scientific">Turnera subulata</name>
    <dbReference type="NCBI Taxonomy" id="218843"/>
    <lineage>
        <taxon>Eukaryota</taxon>
        <taxon>Viridiplantae</taxon>
        <taxon>Streptophyta</taxon>
        <taxon>Embryophyta</taxon>
        <taxon>Tracheophyta</taxon>
        <taxon>Spermatophyta</taxon>
        <taxon>Magnoliopsida</taxon>
        <taxon>eudicotyledons</taxon>
        <taxon>Gunneridae</taxon>
        <taxon>Pentapetalae</taxon>
        <taxon>rosids</taxon>
        <taxon>fabids</taxon>
        <taxon>Malpighiales</taxon>
        <taxon>Passifloraceae</taxon>
        <taxon>Turnera</taxon>
    </lineage>
</organism>
<dbReference type="GO" id="GO:0004672">
    <property type="term" value="F:protein kinase activity"/>
    <property type="evidence" value="ECO:0007669"/>
    <property type="project" value="InterPro"/>
</dbReference>
<dbReference type="Gene3D" id="1.10.510.10">
    <property type="entry name" value="Transferase(Phosphotransferase) domain 1"/>
    <property type="match status" value="1"/>
</dbReference>
<dbReference type="InterPro" id="IPR011009">
    <property type="entry name" value="Kinase-like_dom_sf"/>
</dbReference>
<feature type="domain" description="Protein kinase" evidence="3">
    <location>
        <begin position="19"/>
        <end position="310"/>
    </location>
</feature>
<dbReference type="GO" id="GO:0005524">
    <property type="term" value="F:ATP binding"/>
    <property type="evidence" value="ECO:0007669"/>
    <property type="project" value="UniProtKB-KW"/>
</dbReference>
<dbReference type="AlphaFoldDB" id="A0A9Q0J8G8"/>
<evidence type="ECO:0000313" key="5">
    <source>
        <dbReference type="Proteomes" id="UP001141552"/>
    </source>
</evidence>
<name>A0A9Q0J8G8_9ROSI</name>
<proteinExistence type="predicted"/>
<evidence type="ECO:0000256" key="1">
    <source>
        <dbReference type="ARBA" id="ARBA00022741"/>
    </source>
</evidence>
<reference evidence="4" key="1">
    <citation type="submission" date="2022-02" db="EMBL/GenBank/DDBJ databases">
        <authorList>
            <person name="Henning P.M."/>
            <person name="McCubbin A.G."/>
            <person name="Shore J.S."/>
        </authorList>
    </citation>
    <scope>NUCLEOTIDE SEQUENCE</scope>
    <source>
        <strain evidence="4">F60SS</strain>
        <tissue evidence="4">Leaves</tissue>
    </source>
</reference>
<feature type="non-terminal residue" evidence="4">
    <location>
        <position position="1"/>
    </location>
</feature>
<dbReference type="OrthoDB" id="1711336at2759"/>
<dbReference type="Gene3D" id="3.30.200.20">
    <property type="entry name" value="Phosphorylase Kinase, domain 1"/>
    <property type="match status" value="1"/>
</dbReference>
<sequence>MGVSPEAEENLYRKWTDGYSRERLIGNFQFGKVYRGVLRDGKNVTVKVWEEENNSYTVLPGDNEIRQFEEVEFLEFFKRGGPRGKTPYHRNLVKRRDRCMNPIHGKVVYDLDPMDTVQNLLDKDVFTWRMRIKVALGVASLLEFLQAKHPYLPYLIRSLAASHIMLDQEQEPVLFDFSMISGGILYDKRNILHEHVNGCHGYTDPTPGTWSDKCDVFSYGVLLLQLVSKVQDLEEVGTGDKQTISEWAWREYKSQKSGSSKSNFSIVHPSLESDPLFNNVDGIKVTMLALQCVHNDLRKRPSMKQVHSDLMKLHAAQLDAIQGEGLKLGTVASNLQVDDVSVHSKRQIYQD</sequence>
<dbReference type="PANTHER" id="PTHR27001:SF931">
    <property type="entry name" value="OS11G0664100 PROTEIN"/>
    <property type="match status" value="1"/>
</dbReference>
<dbReference type="PROSITE" id="PS50011">
    <property type="entry name" value="PROTEIN_KINASE_DOM"/>
    <property type="match status" value="1"/>
</dbReference>
<dbReference type="Proteomes" id="UP001141552">
    <property type="component" value="Unassembled WGS sequence"/>
</dbReference>
<dbReference type="SUPFAM" id="SSF56112">
    <property type="entry name" value="Protein kinase-like (PK-like)"/>
    <property type="match status" value="1"/>
</dbReference>
<keyword evidence="1" id="KW-0547">Nucleotide-binding</keyword>
<gene>
    <name evidence="4" type="ORF">Tsubulata_043448</name>
</gene>